<proteinExistence type="predicted"/>
<reference evidence="2" key="1">
    <citation type="submission" date="2018-05" db="EMBL/GenBank/DDBJ databases">
        <authorList>
            <person name="Lanie J.A."/>
            <person name="Ng W.-L."/>
            <person name="Kazmierczak K.M."/>
            <person name="Andrzejewski T.M."/>
            <person name="Davidsen T.M."/>
            <person name="Wayne K.J."/>
            <person name="Tettelin H."/>
            <person name="Glass J.I."/>
            <person name="Rusch D."/>
            <person name="Podicherti R."/>
            <person name="Tsui H.-C.T."/>
            <person name="Winkler M.E."/>
        </authorList>
    </citation>
    <scope>NUCLEOTIDE SEQUENCE</scope>
</reference>
<keyword evidence="1" id="KW-0456">Lyase</keyword>
<dbReference type="PANTHER" id="PTHR12128:SF66">
    <property type="entry name" value="4-HYDROXY-2-OXOGLUTARATE ALDOLASE, MITOCHONDRIAL"/>
    <property type="match status" value="1"/>
</dbReference>
<name>A0A382IQ28_9ZZZZ</name>
<gene>
    <name evidence="2" type="ORF">METZ01_LOCUS254644</name>
</gene>
<feature type="non-terminal residue" evidence="2">
    <location>
        <position position="1"/>
    </location>
</feature>
<dbReference type="EMBL" id="UINC01068858">
    <property type="protein sequence ID" value="SVC01790.1"/>
    <property type="molecule type" value="Genomic_DNA"/>
</dbReference>
<evidence type="ECO:0000256" key="1">
    <source>
        <dbReference type="ARBA" id="ARBA00023239"/>
    </source>
</evidence>
<evidence type="ECO:0000313" key="2">
    <source>
        <dbReference type="EMBL" id="SVC01790.1"/>
    </source>
</evidence>
<dbReference type="CDD" id="cd00408">
    <property type="entry name" value="DHDPS-like"/>
    <property type="match status" value="1"/>
</dbReference>
<dbReference type="AlphaFoldDB" id="A0A382IQ28"/>
<organism evidence="2">
    <name type="scientific">marine metagenome</name>
    <dbReference type="NCBI Taxonomy" id="408172"/>
    <lineage>
        <taxon>unclassified sequences</taxon>
        <taxon>metagenomes</taxon>
        <taxon>ecological metagenomes</taxon>
    </lineage>
</organism>
<sequence>VEITVDLMEKIRDGVPQLAGLKHSSVNLLIARQFADMGLSCFTGSSHLLQPALTMGACGCVDGPPCVAPEPWVELWNAAQEGDSARAEEARIRSYEIIDLCTMFGSPKFHAVCKAAVGLRLGLDTGNPRRPALPLTDDERRQVKDRLHSLGLMS</sequence>
<accession>A0A382IQ28</accession>
<protein>
    <recommendedName>
        <fullName evidence="3">Dihydrodipicolinate synthase family protein</fullName>
    </recommendedName>
</protein>
<dbReference type="GO" id="GO:0008840">
    <property type="term" value="F:4-hydroxy-tetrahydrodipicolinate synthase activity"/>
    <property type="evidence" value="ECO:0007669"/>
    <property type="project" value="TreeGrafter"/>
</dbReference>
<evidence type="ECO:0008006" key="3">
    <source>
        <dbReference type="Google" id="ProtNLM"/>
    </source>
</evidence>
<dbReference type="InterPro" id="IPR002220">
    <property type="entry name" value="DapA-like"/>
</dbReference>
<dbReference type="Gene3D" id="3.20.20.70">
    <property type="entry name" value="Aldolase class I"/>
    <property type="match status" value="1"/>
</dbReference>
<dbReference type="PANTHER" id="PTHR12128">
    <property type="entry name" value="DIHYDRODIPICOLINATE SYNTHASE"/>
    <property type="match status" value="1"/>
</dbReference>
<dbReference type="InterPro" id="IPR013785">
    <property type="entry name" value="Aldolase_TIM"/>
</dbReference>
<dbReference type="SUPFAM" id="SSF51569">
    <property type="entry name" value="Aldolase"/>
    <property type="match status" value="1"/>
</dbReference>
<dbReference type="Pfam" id="PF00701">
    <property type="entry name" value="DHDPS"/>
    <property type="match status" value="1"/>
</dbReference>